<dbReference type="Proteomes" id="UP001152049">
    <property type="component" value="Unassembled WGS sequence"/>
</dbReference>
<dbReference type="InterPro" id="IPR029063">
    <property type="entry name" value="SAM-dependent_MTases_sf"/>
</dbReference>
<evidence type="ECO:0000313" key="1">
    <source>
        <dbReference type="EMBL" id="KAJ4248145.1"/>
    </source>
</evidence>
<comment type="caution">
    <text evidence="1">The sequence shown here is derived from an EMBL/GenBank/DDBJ whole genome shotgun (WGS) entry which is preliminary data.</text>
</comment>
<organism evidence="1 2">
    <name type="scientific">Fusarium torreyae</name>
    <dbReference type="NCBI Taxonomy" id="1237075"/>
    <lineage>
        <taxon>Eukaryota</taxon>
        <taxon>Fungi</taxon>
        <taxon>Dikarya</taxon>
        <taxon>Ascomycota</taxon>
        <taxon>Pezizomycotina</taxon>
        <taxon>Sordariomycetes</taxon>
        <taxon>Hypocreomycetidae</taxon>
        <taxon>Hypocreales</taxon>
        <taxon>Nectriaceae</taxon>
        <taxon>Fusarium</taxon>
    </lineage>
</organism>
<dbReference type="Gene3D" id="3.40.50.150">
    <property type="entry name" value="Vaccinia Virus protein VP39"/>
    <property type="match status" value="1"/>
</dbReference>
<evidence type="ECO:0008006" key="3">
    <source>
        <dbReference type="Google" id="ProtNLM"/>
    </source>
</evidence>
<reference evidence="1" key="1">
    <citation type="submission" date="2022-09" db="EMBL/GenBank/DDBJ databases">
        <title>Fusarium specimens isolated from Avocado Roots.</title>
        <authorList>
            <person name="Stajich J."/>
            <person name="Roper C."/>
            <person name="Heimlech-Rivalta G."/>
        </authorList>
    </citation>
    <scope>NUCLEOTIDE SEQUENCE</scope>
    <source>
        <strain evidence="1">CF00136</strain>
    </source>
</reference>
<dbReference type="Pfam" id="PF13489">
    <property type="entry name" value="Methyltransf_23"/>
    <property type="match status" value="1"/>
</dbReference>
<evidence type="ECO:0000313" key="2">
    <source>
        <dbReference type="Proteomes" id="UP001152049"/>
    </source>
</evidence>
<dbReference type="AlphaFoldDB" id="A0A9W8RPF0"/>
<sequence>MLLDDSNIASIPPNVQFLIDDIDEEWEYSQPFDYIHSRMMNFSVRDWPDYLRKIYQNLTPGGYVELQEIDVIMKSDDGTLNENSALLRWNKLLEESAAKLGQPFIQTHILEDLMTKVGFTDIIATHFKWPTNSWAKDKRYKQLGLWSNENTNTGLESLTMAPFTRGHKWSSEEVNVFLVDVRKDLNDPKIHAYWPICSVYGKKPEA</sequence>
<keyword evidence="2" id="KW-1185">Reference proteome</keyword>
<proteinExistence type="predicted"/>
<dbReference type="OrthoDB" id="2013972at2759"/>
<name>A0A9W8RPF0_9HYPO</name>
<gene>
    <name evidence="1" type="ORF">NW762_012915</name>
</gene>
<protein>
    <recommendedName>
        <fullName evidence="3">Methyltransferase</fullName>
    </recommendedName>
</protein>
<dbReference type="EMBL" id="JAOQAZ010000037">
    <property type="protein sequence ID" value="KAJ4248145.1"/>
    <property type="molecule type" value="Genomic_DNA"/>
</dbReference>
<accession>A0A9W8RPF0</accession>
<dbReference type="SUPFAM" id="SSF53335">
    <property type="entry name" value="S-adenosyl-L-methionine-dependent methyltransferases"/>
    <property type="match status" value="1"/>
</dbReference>